<reference evidence="2 3" key="1">
    <citation type="submission" date="2022-06" db="EMBL/GenBank/DDBJ databases">
        <title>Mycolicibacterium sp. CAU 1645 isolated from seawater.</title>
        <authorList>
            <person name="Kim W."/>
        </authorList>
    </citation>
    <scope>NUCLEOTIDE SEQUENCE [LARGE SCALE GENOMIC DNA]</scope>
    <source>
        <strain evidence="2 3">CAU 1645</strain>
    </source>
</reference>
<keyword evidence="1" id="KW-0732">Signal</keyword>
<organism evidence="2 3">
    <name type="scientific">Mycolicibacterium arenosum</name>
    <dbReference type="NCBI Taxonomy" id="2952157"/>
    <lineage>
        <taxon>Bacteria</taxon>
        <taxon>Bacillati</taxon>
        <taxon>Actinomycetota</taxon>
        <taxon>Actinomycetes</taxon>
        <taxon>Mycobacteriales</taxon>
        <taxon>Mycobacteriaceae</taxon>
        <taxon>Mycolicibacterium</taxon>
    </lineage>
</organism>
<evidence type="ECO:0000256" key="1">
    <source>
        <dbReference type="SAM" id="SignalP"/>
    </source>
</evidence>
<feature type="signal peptide" evidence="1">
    <location>
        <begin position="1"/>
        <end position="33"/>
    </location>
</feature>
<feature type="chain" id="PRO_5045446220" description="Secreted protein" evidence="1">
    <location>
        <begin position="34"/>
        <end position="105"/>
    </location>
</feature>
<sequence>MTSNKTFQRALAAVMMSGVGAAAAVCFAGTAHATYGAGEGPIDAWSNYEWCPGDPIPQSDNPLPFDTNGCHFWHYQSVRDGAPTLYWIVEGIRPSQCPPIAYMCP</sequence>
<name>A0ABT1M682_9MYCO</name>
<gene>
    <name evidence="2" type="ORF">NM203_20760</name>
</gene>
<accession>A0ABT1M682</accession>
<evidence type="ECO:0008006" key="4">
    <source>
        <dbReference type="Google" id="ProtNLM"/>
    </source>
</evidence>
<comment type="caution">
    <text evidence="2">The sequence shown here is derived from an EMBL/GenBank/DDBJ whole genome shotgun (WGS) entry which is preliminary data.</text>
</comment>
<dbReference type="Proteomes" id="UP001651690">
    <property type="component" value="Unassembled WGS sequence"/>
</dbReference>
<evidence type="ECO:0000313" key="2">
    <source>
        <dbReference type="EMBL" id="MCP9274626.1"/>
    </source>
</evidence>
<dbReference type="EMBL" id="JANDBD010000008">
    <property type="protein sequence ID" value="MCP9274626.1"/>
    <property type="molecule type" value="Genomic_DNA"/>
</dbReference>
<proteinExistence type="predicted"/>
<dbReference type="RefSeq" id="WP_255062246.1">
    <property type="nucleotide sequence ID" value="NZ_JANDBD010000008.1"/>
</dbReference>
<evidence type="ECO:0000313" key="3">
    <source>
        <dbReference type="Proteomes" id="UP001651690"/>
    </source>
</evidence>
<protein>
    <recommendedName>
        <fullName evidence="4">Secreted protein</fullName>
    </recommendedName>
</protein>
<keyword evidence="3" id="KW-1185">Reference proteome</keyword>